<feature type="binding site" evidence="8">
    <location>
        <begin position="80"/>
        <end position="81"/>
    </location>
    <ligand>
        <name>substrate</name>
    </ligand>
</feature>
<dbReference type="InterPro" id="IPR004391">
    <property type="entry name" value="Glu_race"/>
</dbReference>
<evidence type="ECO:0000313" key="9">
    <source>
        <dbReference type="EMBL" id="PTQ57876.1"/>
    </source>
</evidence>
<dbReference type="PANTHER" id="PTHR21198">
    <property type="entry name" value="GLUTAMATE RACEMASE"/>
    <property type="match status" value="1"/>
</dbReference>
<keyword evidence="5 8" id="KW-0413">Isomerase</keyword>
<feature type="active site" description="Proton donor/acceptor" evidence="8">
    <location>
        <position position="79"/>
    </location>
</feature>
<dbReference type="Pfam" id="PF01177">
    <property type="entry name" value="Asp_Glu_race"/>
    <property type="match status" value="1"/>
</dbReference>
<comment type="catalytic activity">
    <reaction evidence="1 8">
        <text>L-glutamate = D-glutamate</text>
        <dbReference type="Rhea" id="RHEA:12813"/>
        <dbReference type="ChEBI" id="CHEBI:29985"/>
        <dbReference type="ChEBI" id="CHEBI:29986"/>
        <dbReference type="EC" id="5.1.1.3"/>
    </reaction>
</comment>
<dbReference type="Gene3D" id="3.40.50.1860">
    <property type="match status" value="2"/>
</dbReference>
<evidence type="ECO:0000256" key="7">
    <source>
        <dbReference type="ARBA" id="ARBA00070053"/>
    </source>
</evidence>
<feature type="active site" description="Proton donor/acceptor" evidence="8">
    <location>
        <position position="190"/>
    </location>
</feature>
<dbReference type="GO" id="GO:0009252">
    <property type="term" value="P:peptidoglycan biosynthetic process"/>
    <property type="evidence" value="ECO:0007669"/>
    <property type="project" value="UniProtKB-UniRule"/>
</dbReference>
<keyword evidence="6 8" id="KW-0961">Cell wall biogenesis/degradation</keyword>
<dbReference type="FunFam" id="3.40.50.1860:FF:000002">
    <property type="entry name" value="Glutamate racemase"/>
    <property type="match status" value="1"/>
</dbReference>
<comment type="caution">
    <text evidence="9">The sequence shown here is derived from an EMBL/GenBank/DDBJ whole genome shotgun (WGS) entry which is preliminary data.</text>
</comment>
<proteinExistence type="inferred from homology"/>
<dbReference type="PROSITE" id="PS00924">
    <property type="entry name" value="ASP_GLU_RACEMASE_2"/>
    <property type="match status" value="1"/>
</dbReference>
<evidence type="ECO:0000256" key="4">
    <source>
        <dbReference type="ARBA" id="ARBA00022984"/>
    </source>
</evidence>
<dbReference type="NCBIfam" id="TIGR00067">
    <property type="entry name" value="glut_race"/>
    <property type="match status" value="1"/>
</dbReference>
<dbReference type="InterPro" id="IPR001920">
    <property type="entry name" value="Asp/Glu_race"/>
</dbReference>
<keyword evidence="3 8" id="KW-0133">Cell shape</keyword>
<feature type="binding site" evidence="8">
    <location>
        <begin position="48"/>
        <end position="49"/>
    </location>
    <ligand>
        <name>substrate</name>
    </ligand>
</feature>
<dbReference type="NCBIfam" id="NF002035">
    <property type="entry name" value="PRK00865.1-3"/>
    <property type="match status" value="1"/>
</dbReference>
<dbReference type="GO" id="GO:0071555">
    <property type="term" value="P:cell wall organization"/>
    <property type="evidence" value="ECO:0007669"/>
    <property type="project" value="UniProtKB-KW"/>
</dbReference>
<dbReference type="InterPro" id="IPR033134">
    <property type="entry name" value="Asp/Glu_racemase_AS_2"/>
</dbReference>
<evidence type="ECO:0000256" key="1">
    <source>
        <dbReference type="ARBA" id="ARBA00001602"/>
    </source>
</evidence>
<name>A0A2R6Y5C0_9BACL</name>
<sequence length="289" mass="31567">MEEVRLQATRPIGVLDSGVGGLTVVKELMRQMPYESIVYIGDSARCPYGSRPKADIRQFTMEMVHFLLSFSPKLIVIACNTATAVALEDVRRNISIPVIGVVEPGARAAIREGAPDQPIGVIGTEATITSGVYEETLKRTQPDLTVKSVATPELVPLVEMMWPEEAAYPVVKKALEPILKEPVGTLVLGCTHYPLLAPLIQKAVGEKVTLISSARETANEVARVLSERDLLAPTDESPYIRLFTTGDDISFRLIASRWLEREDLDIATTTLVGSLSYLSGDLRIHEVQG</sequence>
<accession>A0A2R6Y5C0</accession>
<evidence type="ECO:0000256" key="3">
    <source>
        <dbReference type="ARBA" id="ARBA00022960"/>
    </source>
</evidence>
<dbReference type="HAMAP" id="MF_00258">
    <property type="entry name" value="Glu_racemase"/>
    <property type="match status" value="1"/>
</dbReference>
<evidence type="ECO:0000313" key="10">
    <source>
        <dbReference type="Proteomes" id="UP000244338"/>
    </source>
</evidence>
<dbReference type="GO" id="GO:0008360">
    <property type="term" value="P:regulation of cell shape"/>
    <property type="evidence" value="ECO:0007669"/>
    <property type="project" value="UniProtKB-KW"/>
</dbReference>
<keyword evidence="4 8" id="KW-0573">Peptidoglycan synthesis</keyword>
<evidence type="ECO:0000256" key="6">
    <source>
        <dbReference type="ARBA" id="ARBA00023316"/>
    </source>
</evidence>
<dbReference type="Proteomes" id="UP000244338">
    <property type="component" value="Unassembled WGS sequence"/>
</dbReference>
<dbReference type="InterPro" id="IPR015942">
    <property type="entry name" value="Asp/Glu/hydantoin_racemase"/>
</dbReference>
<comment type="similarity">
    <text evidence="8">Belongs to the aspartate/glutamate racemases family.</text>
</comment>
<feature type="binding site" evidence="8">
    <location>
        <begin position="16"/>
        <end position="17"/>
    </location>
    <ligand>
        <name>substrate</name>
    </ligand>
</feature>
<dbReference type="UniPathway" id="UPA00219"/>
<dbReference type="GO" id="GO:0042802">
    <property type="term" value="F:identical protein binding"/>
    <property type="evidence" value="ECO:0007669"/>
    <property type="project" value="UniProtKB-ARBA"/>
</dbReference>
<evidence type="ECO:0000256" key="5">
    <source>
        <dbReference type="ARBA" id="ARBA00023235"/>
    </source>
</evidence>
<dbReference type="EC" id="5.1.1.3" evidence="2 8"/>
<dbReference type="SUPFAM" id="SSF53681">
    <property type="entry name" value="Aspartate/glutamate racemase"/>
    <property type="match status" value="2"/>
</dbReference>
<dbReference type="PROSITE" id="PS00923">
    <property type="entry name" value="ASP_GLU_RACEMASE_1"/>
    <property type="match status" value="1"/>
</dbReference>
<dbReference type="AlphaFoldDB" id="A0A2R6Y5C0"/>
<comment type="pathway">
    <text evidence="8">Cell wall biogenesis; peptidoglycan biosynthesis.</text>
</comment>
<reference evidence="10" key="1">
    <citation type="journal article" date="2018" name="Sci. Rep.">
        <title>Lignite coal burning seam in the remote Altai Mountains harbors a hydrogen-driven thermophilic microbial community.</title>
        <authorList>
            <person name="Kadnikov V.V."/>
            <person name="Mardanov A.V."/>
            <person name="Ivasenko D.A."/>
            <person name="Antsiferov D.V."/>
            <person name="Beletsky A.V."/>
            <person name="Karnachuk O.V."/>
            <person name="Ravin N.V."/>
        </authorList>
    </citation>
    <scope>NUCLEOTIDE SEQUENCE [LARGE SCALE GENOMIC DNA]</scope>
</reference>
<dbReference type="GO" id="GO:0008881">
    <property type="term" value="F:glutamate racemase activity"/>
    <property type="evidence" value="ECO:0007669"/>
    <property type="project" value="UniProtKB-UniRule"/>
</dbReference>
<evidence type="ECO:0000256" key="2">
    <source>
        <dbReference type="ARBA" id="ARBA00013090"/>
    </source>
</evidence>
<organism evidence="9 10">
    <name type="scientific">Candidatus Carbonibacillus altaicus</name>
    <dbReference type="NCBI Taxonomy" id="2163959"/>
    <lineage>
        <taxon>Bacteria</taxon>
        <taxon>Bacillati</taxon>
        <taxon>Bacillota</taxon>
        <taxon>Bacilli</taxon>
        <taxon>Bacillales</taxon>
        <taxon>Candidatus Carbonibacillus</taxon>
    </lineage>
</organism>
<feature type="binding site" evidence="8">
    <location>
        <begin position="191"/>
        <end position="192"/>
    </location>
    <ligand>
        <name>substrate</name>
    </ligand>
</feature>
<dbReference type="InterPro" id="IPR018187">
    <property type="entry name" value="Asp/Glu_racemase_AS_1"/>
</dbReference>
<protein>
    <recommendedName>
        <fullName evidence="7 8">Glutamate racemase</fullName>
        <ecNumber evidence="2 8">5.1.1.3</ecNumber>
    </recommendedName>
</protein>
<dbReference type="EMBL" id="PEBX01000001">
    <property type="protein sequence ID" value="PTQ57876.1"/>
    <property type="molecule type" value="Genomic_DNA"/>
</dbReference>
<evidence type="ECO:0000256" key="8">
    <source>
        <dbReference type="HAMAP-Rule" id="MF_00258"/>
    </source>
</evidence>
<gene>
    <name evidence="8" type="primary">murI</name>
    <name evidence="9" type="ORF">BSOLF_0387</name>
</gene>
<dbReference type="PANTHER" id="PTHR21198:SF2">
    <property type="entry name" value="GLUTAMATE RACEMASE"/>
    <property type="match status" value="1"/>
</dbReference>
<comment type="function">
    <text evidence="8">Provides the (R)-glutamate required for cell wall biosynthesis.</text>
</comment>